<keyword evidence="9" id="KW-1185">Reference proteome</keyword>
<keyword evidence="5" id="KW-0539">Nucleus</keyword>
<reference evidence="8" key="2">
    <citation type="submission" date="2015-02" db="UniProtKB">
        <authorList>
            <consortium name="EnsemblMetazoa"/>
        </authorList>
    </citation>
    <scope>IDENTIFICATION</scope>
</reference>
<dbReference type="eggNOG" id="ENOG502RZP5">
    <property type="taxonomic scope" value="Eukaryota"/>
</dbReference>
<dbReference type="Proteomes" id="UP000014500">
    <property type="component" value="Unassembled WGS sequence"/>
</dbReference>
<evidence type="ECO:0000256" key="6">
    <source>
        <dbReference type="SAM" id="MobiDB-lite"/>
    </source>
</evidence>
<evidence type="ECO:0000256" key="4">
    <source>
        <dbReference type="ARBA" id="ARBA00023163"/>
    </source>
</evidence>
<keyword evidence="4" id="KW-0804">Transcription</keyword>
<dbReference type="CDD" id="cd19684">
    <property type="entry name" value="bHLH_dnHLH_ID"/>
    <property type="match status" value="1"/>
</dbReference>
<evidence type="ECO:0000256" key="5">
    <source>
        <dbReference type="ARBA" id="ARBA00023242"/>
    </source>
</evidence>
<dbReference type="FunFam" id="4.10.280.10:FF:000086">
    <property type="entry name" value="protein extra-macrochaetae"/>
    <property type="match status" value="1"/>
</dbReference>
<evidence type="ECO:0000256" key="1">
    <source>
        <dbReference type="ARBA" id="ARBA00004123"/>
    </source>
</evidence>
<comment type="subcellular location">
    <subcellularLocation>
        <location evidence="1">Nucleus</location>
    </subcellularLocation>
</comment>
<dbReference type="EMBL" id="JH431734">
    <property type="status" value="NOT_ANNOTATED_CDS"/>
    <property type="molecule type" value="Genomic_DNA"/>
</dbReference>
<dbReference type="GO" id="GO:0005737">
    <property type="term" value="C:cytoplasm"/>
    <property type="evidence" value="ECO:0007669"/>
    <property type="project" value="InterPro"/>
</dbReference>
<dbReference type="InterPro" id="IPR011598">
    <property type="entry name" value="bHLH_dom"/>
</dbReference>
<reference evidence="9" key="1">
    <citation type="submission" date="2011-05" db="EMBL/GenBank/DDBJ databases">
        <authorList>
            <person name="Richards S.R."/>
            <person name="Qu J."/>
            <person name="Jiang H."/>
            <person name="Jhangiani S.N."/>
            <person name="Agravi P."/>
            <person name="Goodspeed R."/>
            <person name="Gross S."/>
            <person name="Mandapat C."/>
            <person name="Jackson L."/>
            <person name="Mathew T."/>
            <person name="Pu L."/>
            <person name="Thornton R."/>
            <person name="Saada N."/>
            <person name="Wilczek-Boney K.B."/>
            <person name="Lee S."/>
            <person name="Kovar C."/>
            <person name="Wu Y."/>
            <person name="Scherer S.E."/>
            <person name="Worley K.C."/>
            <person name="Muzny D.M."/>
            <person name="Gibbs R."/>
        </authorList>
    </citation>
    <scope>NUCLEOTIDE SEQUENCE</scope>
    <source>
        <strain evidence="9">Brora</strain>
    </source>
</reference>
<evidence type="ECO:0000256" key="3">
    <source>
        <dbReference type="ARBA" id="ARBA00023015"/>
    </source>
</evidence>
<dbReference type="EnsemblMetazoa" id="SMAR013716-RA">
    <property type="protein sequence ID" value="SMAR013716-PA"/>
    <property type="gene ID" value="SMAR013716"/>
</dbReference>
<feature type="region of interest" description="Disordered" evidence="6">
    <location>
        <begin position="81"/>
        <end position="125"/>
    </location>
</feature>
<name>T1JIN5_STRMM</name>
<dbReference type="GO" id="GO:0030154">
    <property type="term" value="P:cell differentiation"/>
    <property type="evidence" value="ECO:0007669"/>
    <property type="project" value="TreeGrafter"/>
</dbReference>
<dbReference type="InterPro" id="IPR026052">
    <property type="entry name" value="DNA-bd_prot-inh"/>
</dbReference>
<dbReference type="SMART" id="SM00353">
    <property type="entry name" value="HLH"/>
    <property type="match status" value="1"/>
</dbReference>
<dbReference type="Gene3D" id="4.10.280.10">
    <property type="entry name" value="Helix-loop-helix DNA-binding domain"/>
    <property type="match status" value="1"/>
</dbReference>
<organism evidence="8 9">
    <name type="scientific">Strigamia maritima</name>
    <name type="common">European centipede</name>
    <name type="synonym">Geophilus maritimus</name>
    <dbReference type="NCBI Taxonomy" id="126957"/>
    <lineage>
        <taxon>Eukaryota</taxon>
        <taxon>Metazoa</taxon>
        <taxon>Ecdysozoa</taxon>
        <taxon>Arthropoda</taxon>
        <taxon>Myriapoda</taxon>
        <taxon>Chilopoda</taxon>
        <taxon>Pleurostigmophora</taxon>
        <taxon>Geophilomorpha</taxon>
        <taxon>Linotaeniidae</taxon>
        <taxon>Strigamia</taxon>
    </lineage>
</organism>
<dbReference type="PANTHER" id="PTHR11723">
    <property type="entry name" value="DNA-BINDING PROTEIN INHIBITOR"/>
    <property type="match status" value="1"/>
</dbReference>
<dbReference type="HOGENOM" id="CLU_116790_2_1_1"/>
<dbReference type="GO" id="GO:0032922">
    <property type="term" value="P:circadian regulation of gene expression"/>
    <property type="evidence" value="ECO:0007669"/>
    <property type="project" value="TreeGrafter"/>
</dbReference>
<keyword evidence="2" id="KW-0678">Repressor</keyword>
<dbReference type="PhylomeDB" id="T1JIN5"/>
<proteinExistence type="predicted"/>
<dbReference type="STRING" id="126957.T1JIN5"/>
<protein>
    <recommendedName>
        <fullName evidence="7">BHLH domain-containing protein</fullName>
    </recommendedName>
</protein>
<dbReference type="PANTHER" id="PTHR11723:SF17">
    <property type="entry name" value="PROTEIN EXTRA-MACROCHAETAE"/>
    <property type="match status" value="1"/>
</dbReference>
<evidence type="ECO:0000259" key="7">
    <source>
        <dbReference type="PROSITE" id="PS50888"/>
    </source>
</evidence>
<dbReference type="GO" id="GO:0005634">
    <property type="term" value="C:nucleus"/>
    <property type="evidence" value="ECO:0007669"/>
    <property type="project" value="UniProtKB-SubCell"/>
</dbReference>
<evidence type="ECO:0000313" key="8">
    <source>
        <dbReference type="EnsemblMetazoa" id="SMAR013716-PA"/>
    </source>
</evidence>
<dbReference type="OMA" id="VTHTDKI"/>
<feature type="compositionally biased region" description="Polar residues" evidence="6">
    <location>
        <begin position="109"/>
        <end position="119"/>
    </location>
</feature>
<evidence type="ECO:0000313" key="9">
    <source>
        <dbReference type="Proteomes" id="UP000014500"/>
    </source>
</evidence>
<dbReference type="PROSITE" id="PS50888">
    <property type="entry name" value="BHLH"/>
    <property type="match status" value="1"/>
</dbReference>
<accession>T1JIN5</accession>
<feature type="domain" description="BHLH" evidence="7">
    <location>
        <begin position="23"/>
        <end position="75"/>
    </location>
</feature>
<dbReference type="GO" id="GO:0000122">
    <property type="term" value="P:negative regulation of transcription by RNA polymerase II"/>
    <property type="evidence" value="ECO:0007669"/>
    <property type="project" value="InterPro"/>
</dbReference>
<dbReference type="Pfam" id="PF00010">
    <property type="entry name" value="HLH"/>
    <property type="match status" value="1"/>
</dbReference>
<dbReference type="GO" id="GO:0046983">
    <property type="term" value="F:protein dimerization activity"/>
    <property type="evidence" value="ECO:0007669"/>
    <property type="project" value="InterPro"/>
</dbReference>
<dbReference type="SUPFAM" id="SSF47459">
    <property type="entry name" value="HLH, helix-loop-helix DNA-binding domain"/>
    <property type="match status" value="1"/>
</dbReference>
<dbReference type="AlphaFoldDB" id="T1JIN5"/>
<keyword evidence="3" id="KW-0805">Transcription regulation</keyword>
<feature type="compositionally biased region" description="Low complexity" evidence="6">
    <location>
        <begin position="87"/>
        <end position="101"/>
    </location>
</feature>
<dbReference type="InterPro" id="IPR036638">
    <property type="entry name" value="HLH_DNA-bd_sf"/>
</dbReference>
<sequence>MKSSSSSNLSENASNLFRCAAATGRVSKHSYRDAVSEEMQVYFSKLKELVPFMPKNKKLSKLEIIQYVIDYICDLQLALESHPARSPPGSNSSSPGPSSPNRTPLGVITTPNTRPNTCAAQEVRV</sequence>
<evidence type="ECO:0000256" key="2">
    <source>
        <dbReference type="ARBA" id="ARBA00022491"/>
    </source>
</evidence>